<dbReference type="EMBL" id="FSRA01000001">
    <property type="protein sequence ID" value="SIN84311.1"/>
    <property type="molecule type" value="Genomic_DNA"/>
</dbReference>
<name>A0A1N6EMY8_9BACT</name>
<dbReference type="STRING" id="536979.SAMN04488055_1717"/>
<evidence type="ECO:0000313" key="1">
    <source>
        <dbReference type="EMBL" id="SIN84311.1"/>
    </source>
</evidence>
<proteinExistence type="predicted"/>
<dbReference type="OrthoDB" id="652227at2"/>
<protein>
    <submittedName>
        <fullName evidence="1">Uncharacterized protein</fullName>
    </submittedName>
</protein>
<dbReference type="AlphaFoldDB" id="A0A1N6EMY8"/>
<keyword evidence="2" id="KW-1185">Reference proteome</keyword>
<dbReference type="Proteomes" id="UP000185003">
    <property type="component" value="Unassembled WGS sequence"/>
</dbReference>
<sequence>MDKLVDWIRAGQIDAAIRYTEDKLAELPETPFHQVIGKDLLHLQPILGQFLNSFYKAMKEEEELDIKAILCEMNAFTVNYEHWFIDLFAYETVEEEDTLNWLAEFDGQSEKSMSITGFEALQEANREYMKTEGYRDDNLRAACELHEYLVILRLYQLFKQTVTAHKNRAAWAGIPMFVSAHDYEDLIFIVMN</sequence>
<dbReference type="RefSeq" id="WP_074238839.1">
    <property type="nucleotide sequence ID" value="NZ_FSRA01000001.1"/>
</dbReference>
<accession>A0A1N6EMY8</accession>
<reference evidence="1 2" key="1">
    <citation type="submission" date="2016-11" db="EMBL/GenBank/DDBJ databases">
        <authorList>
            <person name="Jaros S."/>
            <person name="Januszkiewicz K."/>
            <person name="Wedrychowicz H."/>
        </authorList>
    </citation>
    <scope>NUCLEOTIDE SEQUENCE [LARGE SCALE GENOMIC DNA]</scope>
    <source>
        <strain evidence="1 2">DSM 24787</strain>
    </source>
</reference>
<gene>
    <name evidence="1" type="ORF">SAMN04488055_1717</name>
</gene>
<organism evidence="1 2">
    <name type="scientific">Chitinophaga niabensis</name>
    <dbReference type="NCBI Taxonomy" id="536979"/>
    <lineage>
        <taxon>Bacteria</taxon>
        <taxon>Pseudomonadati</taxon>
        <taxon>Bacteroidota</taxon>
        <taxon>Chitinophagia</taxon>
        <taxon>Chitinophagales</taxon>
        <taxon>Chitinophagaceae</taxon>
        <taxon>Chitinophaga</taxon>
    </lineage>
</organism>
<evidence type="ECO:0000313" key="2">
    <source>
        <dbReference type="Proteomes" id="UP000185003"/>
    </source>
</evidence>